<keyword evidence="2 12" id="KW-0813">Transport</keyword>
<dbReference type="Gene3D" id="2.40.170.20">
    <property type="entry name" value="TonB-dependent receptor, beta-barrel domain"/>
    <property type="match status" value="1"/>
</dbReference>
<comment type="similarity">
    <text evidence="12">Belongs to the TonB-dependent receptor family.</text>
</comment>
<keyword evidence="14" id="KW-0675">Receptor</keyword>
<gene>
    <name evidence="14" type="primary">fhuA_3</name>
    <name evidence="14" type="ORF">MPOCJGCO_0677</name>
</gene>
<evidence type="ECO:0000256" key="4">
    <source>
        <dbReference type="ARBA" id="ARBA00022496"/>
    </source>
</evidence>
<keyword evidence="7" id="KW-0408">Iron</keyword>
<evidence type="ECO:0000256" key="10">
    <source>
        <dbReference type="ARBA" id="ARBA00023136"/>
    </source>
</evidence>
<evidence type="ECO:0000256" key="9">
    <source>
        <dbReference type="ARBA" id="ARBA00023077"/>
    </source>
</evidence>
<evidence type="ECO:0000313" key="15">
    <source>
        <dbReference type="Proteomes" id="UP001055057"/>
    </source>
</evidence>
<comment type="subcellular location">
    <subcellularLocation>
        <location evidence="1 12">Cell outer membrane</location>
        <topology evidence="1 12">Multi-pass membrane protein</topology>
    </subcellularLocation>
</comment>
<keyword evidence="9" id="KW-0798">TonB box</keyword>
<evidence type="ECO:0000256" key="8">
    <source>
        <dbReference type="ARBA" id="ARBA00023065"/>
    </source>
</evidence>
<reference evidence="14" key="1">
    <citation type="journal article" date="2021" name="Front. Microbiol.">
        <title>Comprehensive Comparative Genomics and Phenotyping of Methylobacterium Species.</title>
        <authorList>
            <person name="Alessa O."/>
            <person name="Ogura Y."/>
            <person name="Fujitani Y."/>
            <person name="Takami H."/>
            <person name="Hayashi T."/>
            <person name="Sahin N."/>
            <person name="Tani A."/>
        </authorList>
    </citation>
    <scope>NUCLEOTIDE SEQUENCE</scope>
    <source>
        <strain evidence="14">DSM 23632</strain>
    </source>
</reference>
<proteinExistence type="inferred from homology"/>
<feature type="domain" description="TonB-dependent receptor-like beta-barrel" evidence="13">
    <location>
        <begin position="2"/>
        <end position="125"/>
    </location>
</feature>
<evidence type="ECO:0000256" key="6">
    <source>
        <dbReference type="ARBA" id="ARBA00022729"/>
    </source>
</evidence>
<keyword evidence="15" id="KW-1185">Reference proteome</keyword>
<keyword evidence="3 12" id="KW-1134">Transmembrane beta strand</keyword>
<evidence type="ECO:0000256" key="2">
    <source>
        <dbReference type="ARBA" id="ARBA00022448"/>
    </source>
</evidence>
<keyword evidence="4" id="KW-0410">Iron transport</keyword>
<evidence type="ECO:0000256" key="7">
    <source>
        <dbReference type="ARBA" id="ARBA00023004"/>
    </source>
</evidence>
<dbReference type="PROSITE" id="PS52016">
    <property type="entry name" value="TONB_DEPENDENT_REC_3"/>
    <property type="match status" value="1"/>
</dbReference>
<keyword evidence="5 12" id="KW-0812">Transmembrane</keyword>
<dbReference type="PANTHER" id="PTHR32552:SF68">
    <property type="entry name" value="FERRICHROME OUTER MEMBRANE TRANSPORTER_PHAGE RECEPTOR"/>
    <property type="match status" value="1"/>
</dbReference>
<dbReference type="SUPFAM" id="SSF56935">
    <property type="entry name" value="Porins"/>
    <property type="match status" value="1"/>
</dbReference>
<keyword evidence="6" id="KW-0732">Signal</keyword>
<evidence type="ECO:0000313" key="14">
    <source>
        <dbReference type="EMBL" id="GJE58595.1"/>
    </source>
</evidence>
<dbReference type="InterPro" id="IPR000531">
    <property type="entry name" value="Beta-barrel_TonB"/>
</dbReference>
<protein>
    <submittedName>
        <fullName evidence="14">Ferrichrome outer membrane transporter/phage receptor</fullName>
    </submittedName>
</protein>
<sequence>MLLLGGRQDFAKTQNLAYLTGARIEQNDSAISGRAGLVYLADHGVAPYVSYSQSFATFAQTDRNGNPLQPTTGEQYEGGLRWEISGADTLISPAVFEINQKNALVPDPVNSAFQTQTGEVRSKGF</sequence>
<accession>A0ABQ4TYC6</accession>
<dbReference type="InterPro" id="IPR039426">
    <property type="entry name" value="TonB-dep_rcpt-like"/>
</dbReference>
<keyword evidence="10 12" id="KW-0472">Membrane</keyword>
<evidence type="ECO:0000256" key="1">
    <source>
        <dbReference type="ARBA" id="ARBA00004571"/>
    </source>
</evidence>
<dbReference type="Proteomes" id="UP001055057">
    <property type="component" value="Unassembled WGS sequence"/>
</dbReference>
<comment type="caution">
    <text evidence="14">The sequence shown here is derived from an EMBL/GenBank/DDBJ whole genome shotgun (WGS) entry which is preliminary data.</text>
</comment>
<evidence type="ECO:0000256" key="11">
    <source>
        <dbReference type="ARBA" id="ARBA00023237"/>
    </source>
</evidence>
<reference evidence="14" key="2">
    <citation type="submission" date="2021-08" db="EMBL/GenBank/DDBJ databases">
        <authorList>
            <person name="Tani A."/>
            <person name="Ola A."/>
            <person name="Ogura Y."/>
            <person name="Katsura K."/>
            <person name="Hayashi T."/>
        </authorList>
    </citation>
    <scope>NUCLEOTIDE SEQUENCE</scope>
    <source>
        <strain evidence="14">DSM 23632</strain>
    </source>
</reference>
<dbReference type="EMBL" id="BPRB01000038">
    <property type="protein sequence ID" value="GJE58595.1"/>
    <property type="molecule type" value="Genomic_DNA"/>
</dbReference>
<evidence type="ECO:0000256" key="5">
    <source>
        <dbReference type="ARBA" id="ARBA00022692"/>
    </source>
</evidence>
<dbReference type="PANTHER" id="PTHR32552">
    <property type="entry name" value="FERRICHROME IRON RECEPTOR-RELATED"/>
    <property type="match status" value="1"/>
</dbReference>
<keyword evidence="8" id="KW-0406">Ion transport</keyword>
<dbReference type="InterPro" id="IPR036942">
    <property type="entry name" value="Beta-barrel_TonB_sf"/>
</dbReference>
<evidence type="ECO:0000259" key="13">
    <source>
        <dbReference type="Pfam" id="PF00593"/>
    </source>
</evidence>
<name>A0ABQ4TYC6_9HYPH</name>
<evidence type="ECO:0000256" key="3">
    <source>
        <dbReference type="ARBA" id="ARBA00022452"/>
    </source>
</evidence>
<evidence type="ECO:0000256" key="12">
    <source>
        <dbReference type="PROSITE-ProRule" id="PRU01360"/>
    </source>
</evidence>
<keyword evidence="11 12" id="KW-0998">Cell outer membrane</keyword>
<dbReference type="Pfam" id="PF00593">
    <property type="entry name" value="TonB_dep_Rec_b-barrel"/>
    <property type="match status" value="1"/>
</dbReference>
<organism evidence="14 15">
    <name type="scientific">Methylobacterium trifolii</name>
    <dbReference type="NCBI Taxonomy" id="1003092"/>
    <lineage>
        <taxon>Bacteria</taxon>
        <taxon>Pseudomonadati</taxon>
        <taxon>Pseudomonadota</taxon>
        <taxon>Alphaproteobacteria</taxon>
        <taxon>Hyphomicrobiales</taxon>
        <taxon>Methylobacteriaceae</taxon>
        <taxon>Methylobacterium</taxon>
    </lineage>
</organism>